<evidence type="ECO:0000256" key="9">
    <source>
        <dbReference type="ARBA" id="ARBA00022777"/>
    </source>
</evidence>
<dbReference type="STRING" id="571298.SAMN04488026_10912"/>
<evidence type="ECO:0000313" key="19">
    <source>
        <dbReference type="Proteomes" id="UP000199382"/>
    </source>
</evidence>
<dbReference type="InterPro" id="IPR003661">
    <property type="entry name" value="HisK_dim/P_dom"/>
</dbReference>
<evidence type="ECO:0000256" key="5">
    <source>
        <dbReference type="ARBA" id="ARBA00022553"/>
    </source>
</evidence>
<dbReference type="InterPro" id="IPR036890">
    <property type="entry name" value="HATPase_C_sf"/>
</dbReference>
<keyword evidence="19" id="KW-1185">Reference proteome</keyword>
<evidence type="ECO:0000256" key="13">
    <source>
        <dbReference type="ARBA" id="ARBA00023136"/>
    </source>
</evidence>
<keyword evidence="11 14" id="KW-1133">Transmembrane helix</keyword>
<dbReference type="InterPro" id="IPR005467">
    <property type="entry name" value="His_kinase_dom"/>
</dbReference>
<evidence type="ECO:0000256" key="12">
    <source>
        <dbReference type="ARBA" id="ARBA00023012"/>
    </source>
</evidence>
<dbReference type="InterPro" id="IPR029151">
    <property type="entry name" value="Sensor-like_sf"/>
</dbReference>
<keyword evidence="4" id="KW-1003">Cell membrane</keyword>
<dbReference type="SUPFAM" id="SSF55874">
    <property type="entry name" value="ATPase domain of HSP90 chaperone/DNA topoisomerase II/histidine kinase"/>
    <property type="match status" value="1"/>
</dbReference>
<dbReference type="SUPFAM" id="SSF47384">
    <property type="entry name" value="Homodimeric domain of signal transducing histidine kinase"/>
    <property type="match status" value="1"/>
</dbReference>
<evidence type="ECO:0000256" key="10">
    <source>
        <dbReference type="ARBA" id="ARBA00022840"/>
    </source>
</evidence>
<evidence type="ECO:0000259" key="17">
    <source>
        <dbReference type="PROSITE" id="PS50113"/>
    </source>
</evidence>
<organism evidence="18 19">
    <name type="scientific">Aliiruegeria lutimaris</name>
    <dbReference type="NCBI Taxonomy" id="571298"/>
    <lineage>
        <taxon>Bacteria</taxon>
        <taxon>Pseudomonadati</taxon>
        <taxon>Pseudomonadota</taxon>
        <taxon>Alphaproteobacteria</taxon>
        <taxon>Rhodobacterales</taxon>
        <taxon>Roseobacteraceae</taxon>
        <taxon>Aliiruegeria</taxon>
    </lineage>
</organism>
<dbReference type="CDD" id="cd00082">
    <property type="entry name" value="HisKA"/>
    <property type="match status" value="1"/>
</dbReference>
<name>A0A1G9KRU4_9RHOB</name>
<dbReference type="GO" id="GO:0005886">
    <property type="term" value="C:plasma membrane"/>
    <property type="evidence" value="ECO:0007669"/>
    <property type="project" value="UniProtKB-SubCell"/>
</dbReference>
<dbReference type="SUPFAM" id="SSF103190">
    <property type="entry name" value="Sensory domain-like"/>
    <property type="match status" value="1"/>
</dbReference>
<dbReference type="Pfam" id="PF00512">
    <property type="entry name" value="HisKA"/>
    <property type="match status" value="1"/>
</dbReference>
<comment type="subcellular location">
    <subcellularLocation>
        <location evidence="2">Cell membrane</location>
        <topology evidence="2">Multi-pass membrane protein</topology>
    </subcellularLocation>
</comment>
<dbReference type="Pfam" id="PF02518">
    <property type="entry name" value="HATPase_c"/>
    <property type="match status" value="1"/>
</dbReference>
<dbReference type="Gene3D" id="3.30.450.20">
    <property type="entry name" value="PAS domain"/>
    <property type="match status" value="2"/>
</dbReference>
<evidence type="ECO:0000256" key="6">
    <source>
        <dbReference type="ARBA" id="ARBA00022679"/>
    </source>
</evidence>
<dbReference type="InterPro" id="IPR001610">
    <property type="entry name" value="PAC"/>
</dbReference>
<evidence type="ECO:0000256" key="1">
    <source>
        <dbReference type="ARBA" id="ARBA00000085"/>
    </source>
</evidence>
<dbReference type="SMART" id="SM00388">
    <property type="entry name" value="HisKA"/>
    <property type="match status" value="1"/>
</dbReference>
<dbReference type="AlphaFoldDB" id="A0A1G9KRU4"/>
<dbReference type="InterPro" id="IPR033479">
    <property type="entry name" value="dCache_1"/>
</dbReference>
<keyword evidence="10" id="KW-0067">ATP-binding</keyword>
<dbReference type="Pfam" id="PF02743">
    <property type="entry name" value="dCache_1"/>
    <property type="match status" value="1"/>
</dbReference>
<evidence type="ECO:0000259" key="16">
    <source>
        <dbReference type="PROSITE" id="PS50112"/>
    </source>
</evidence>
<dbReference type="Gene3D" id="1.10.287.130">
    <property type="match status" value="1"/>
</dbReference>
<dbReference type="GO" id="GO:0005524">
    <property type="term" value="F:ATP binding"/>
    <property type="evidence" value="ECO:0007669"/>
    <property type="project" value="UniProtKB-KW"/>
</dbReference>
<dbReference type="InterPro" id="IPR036097">
    <property type="entry name" value="HisK_dim/P_sf"/>
</dbReference>
<evidence type="ECO:0000256" key="14">
    <source>
        <dbReference type="SAM" id="Phobius"/>
    </source>
</evidence>
<dbReference type="SMART" id="SM00387">
    <property type="entry name" value="HATPase_c"/>
    <property type="match status" value="1"/>
</dbReference>
<dbReference type="NCBIfam" id="TIGR00229">
    <property type="entry name" value="sensory_box"/>
    <property type="match status" value="1"/>
</dbReference>
<keyword evidence="12" id="KW-0902">Two-component regulatory system</keyword>
<sequence>MKRSLGTLMVLGFAGIQFLAVLLVTFSSYLSSEKALLGHARAILFDVGSNTTEHARGFLNPAHGAAVLAARLAQSDVVARDDPDELEKLLFQQLLLVPQFAGIFYGTREGEFFYVMRDDKTGLIRSKIVTFPEDERHTRLIWRDMEFGIQLERIDPTDKYDPRARPWYQKTQQELRSVWTDPYIFFTSQRPGITLAAPVFDADRSLLGVMGVDIEISSISDFLSRQQVGDRGRALIINENGDVIAHPDQELITTGNADGTYRFVTINELDDPIARAAFGPLFREGAPQPVLATASDFHYRDETFVSQVMPVGSDILPWTIAVYAPKSDFTAEIEQNRRVNLWIAAALALATGTVGLVLANVVYRPVRAFAVRSALVAQGELDPSEPLPSTYGELEKANEALVEQIAARRKAEREYGQTFEMASRGMAQIAPESGRFLRVNEQFSEVTGYSVEELLQMRVVQLVDPFDPARAALAKDLSNFDLPLHHEIGCRRKDGQPIWLQFNGIVVRDQSGTPLHIVVSVEDLTRTRDQDKQIQQLQRDLSHLARASTMSQLAAGLAHELNQPLAAIAQNVDCALLTVEQMNASDPELQQVLGEIEEQAIRAGEIIRALRSFIIRDEGDRTIFDFGILLEQSWRLLQAEAGEIDAQLETRMGGNAMVFCNRLQIAQVIMNLLRNSIEAMSCNGGKGPHQVIVTASRENGMVTICVEDTGPGPDPNVKLFSDFETTKPTGMGLGLSISRSLVEANGGKVWHDDSYTNGARFCFTLPADGGAGGDAAGENTNV</sequence>
<keyword evidence="8" id="KW-0547">Nucleotide-binding</keyword>
<dbReference type="PROSITE" id="PS50109">
    <property type="entry name" value="HIS_KIN"/>
    <property type="match status" value="1"/>
</dbReference>
<dbReference type="InterPro" id="IPR003594">
    <property type="entry name" value="HATPase_dom"/>
</dbReference>
<dbReference type="CDD" id="cd12913">
    <property type="entry name" value="PDC1_MCP_like"/>
    <property type="match status" value="1"/>
</dbReference>
<dbReference type="GO" id="GO:0000155">
    <property type="term" value="F:phosphorelay sensor kinase activity"/>
    <property type="evidence" value="ECO:0007669"/>
    <property type="project" value="InterPro"/>
</dbReference>
<dbReference type="SMART" id="SM00086">
    <property type="entry name" value="PAC"/>
    <property type="match status" value="1"/>
</dbReference>
<dbReference type="CDD" id="cd00130">
    <property type="entry name" value="PAS"/>
    <property type="match status" value="1"/>
</dbReference>
<keyword evidence="9" id="KW-0418">Kinase</keyword>
<keyword evidence="13 14" id="KW-0472">Membrane</keyword>
<evidence type="ECO:0000259" key="15">
    <source>
        <dbReference type="PROSITE" id="PS50109"/>
    </source>
</evidence>
<feature type="domain" description="PAC" evidence="17">
    <location>
        <begin position="484"/>
        <end position="536"/>
    </location>
</feature>
<keyword evidence="5" id="KW-0597">Phosphoprotein</keyword>
<comment type="catalytic activity">
    <reaction evidence="1">
        <text>ATP + protein L-histidine = ADP + protein N-phospho-L-histidine.</text>
        <dbReference type="EC" id="2.7.13.3"/>
    </reaction>
</comment>
<dbReference type="EC" id="2.7.13.3" evidence="3"/>
<feature type="domain" description="PAS" evidence="16">
    <location>
        <begin position="411"/>
        <end position="465"/>
    </location>
</feature>
<proteinExistence type="predicted"/>
<evidence type="ECO:0000313" key="18">
    <source>
        <dbReference type="EMBL" id="SDL52349.1"/>
    </source>
</evidence>
<gene>
    <name evidence="18" type="ORF">SAMN04488026_10912</name>
</gene>
<keyword evidence="7 14" id="KW-0812">Transmembrane</keyword>
<feature type="domain" description="Histidine kinase" evidence="15">
    <location>
        <begin position="556"/>
        <end position="769"/>
    </location>
</feature>
<dbReference type="OrthoDB" id="9795133at2"/>
<dbReference type="EMBL" id="FNEK01000091">
    <property type="protein sequence ID" value="SDL52349.1"/>
    <property type="molecule type" value="Genomic_DNA"/>
</dbReference>
<dbReference type="RefSeq" id="WP_093163784.1">
    <property type="nucleotide sequence ID" value="NZ_FNEK01000091.1"/>
</dbReference>
<dbReference type="PROSITE" id="PS50113">
    <property type="entry name" value="PAC"/>
    <property type="match status" value="1"/>
</dbReference>
<evidence type="ECO:0000256" key="2">
    <source>
        <dbReference type="ARBA" id="ARBA00004651"/>
    </source>
</evidence>
<evidence type="ECO:0000256" key="7">
    <source>
        <dbReference type="ARBA" id="ARBA00022692"/>
    </source>
</evidence>
<dbReference type="CDD" id="cd12912">
    <property type="entry name" value="PDC2_MCP_like"/>
    <property type="match status" value="1"/>
</dbReference>
<dbReference type="InterPro" id="IPR000014">
    <property type="entry name" value="PAS"/>
</dbReference>
<dbReference type="InterPro" id="IPR035965">
    <property type="entry name" value="PAS-like_dom_sf"/>
</dbReference>
<dbReference type="PANTHER" id="PTHR43065">
    <property type="entry name" value="SENSOR HISTIDINE KINASE"/>
    <property type="match status" value="1"/>
</dbReference>
<dbReference type="InterPro" id="IPR000700">
    <property type="entry name" value="PAS-assoc_C"/>
</dbReference>
<dbReference type="Pfam" id="PF13426">
    <property type="entry name" value="PAS_9"/>
    <property type="match status" value="1"/>
</dbReference>
<evidence type="ECO:0000256" key="8">
    <source>
        <dbReference type="ARBA" id="ARBA00022741"/>
    </source>
</evidence>
<dbReference type="Proteomes" id="UP000199382">
    <property type="component" value="Unassembled WGS sequence"/>
</dbReference>
<dbReference type="Gene3D" id="3.30.565.10">
    <property type="entry name" value="Histidine kinase-like ATPase, C-terminal domain"/>
    <property type="match status" value="1"/>
</dbReference>
<dbReference type="PROSITE" id="PS50112">
    <property type="entry name" value="PAS"/>
    <property type="match status" value="1"/>
</dbReference>
<feature type="transmembrane region" description="Helical" evidence="14">
    <location>
        <begin position="341"/>
        <end position="363"/>
    </location>
</feature>
<reference evidence="18 19" key="1">
    <citation type="submission" date="2016-10" db="EMBL/GenBank/DDBJ databases">
        <authorList>
            <person name="de Groot N.N."/>
        </authorList>
    </citation>
    <scope>NUCLEOTIDE SEQUENCE [LARGE SCALE GENOMIC DNA]</scope>
    <source>
        <strain evidence="18 19">DSM 25294</strain>
    </source>
</reference>
<accession>A0A1G9KRU4</accession>
<dbReference type="SUPFAM" id="SSF55785">
    <property type="entry name" value="PYP-like sensor domain (PAS domain)"/>
    <property type="match status" value="1"/>
</dbReference>
<protein>
    <recommendedName>
        <fullName evidence="3">histidine kinase</fullName>
        <ecNumber evidence="3">2.7.13.3</ecNumber>
    </recommendedName>
</protein>
<dbReference type="InterPro" id="IPR004358">
    <property type="entry name" value="Sig_transdc_His_kin-like_C"/>
</dbReference>
<keyword evidence="6" id="KW-0808">Transferase</keyword>
<evidence type="ECO:0000256" key="11">
    <source>
        <dbReference type="ARBA" id="ARBA00022989"/>
    </source>
</evidence>
<dbReference type="PRINTS" id="PR00344">
    <property type="entry name" value="BCTRLSENSOR"/>
</dbReference>
<evidence type="ECO:0000256" key="3">
    <source>
        <dbReference type="ARBA" id="ARBA00012438"/>
    </source>
</evidence>
<evidence type="ECO:0000256" key="4">
    <source>
        <dbReference type="ARBA" id="ARBA00022475"/>
    </source>
</evidence>
<dbReference type="PANTHER" id="PTHR43065:SF42">
    <property type="entry name" value="TWO-COMPONENT SENSOR PPRA"/>
    <property type="match status" value="1"/>
</dbReference>